<comment type="caution">
    <text evidence="2">The sequence shown here is derived from an EMBL/GenBank/DDBJ whole genome shotgun (WGS) entry which is preliminary data.</text>
</comment>
<dbReference type="AlphaFoldDB" id="A0AAN5RGU7"/>
<dbReference type="SFLD" id="SFLDG01129">
    <property type="entry name" value="C1.5:_HAD__Beta-PGM__Phosphata"/>
    <property type="match status" value="1"/>
</dbReference>
<sequence>MSESIEKLSAVLFDMDGVLVDSRTVIERAWREAAQMYGRQITDEEMQKHIHGHPGPYTIKTLFNDLPISDQQKVQAHIIHVENTVDCNPIPGVANLIASLGEAGIYVGIVTSGWRQKIDRVIELLHAQQYISVIVERDDVTRGKPYPDPYLLAAQRLGIPSFKTVVFEDAKSGVTSAVAAGAFCVGVGDEDLIPLGAKLIIPDFRDVKVLSSTVGHSILSFCPNHQVLLERLSSYRDGLSTEQEY</sequence>
<dbReference type="InterPro" id="IPR036412">
    <property type="entry name" value="HAD-like_sf"/>
</dbReference>
<dbReference type="GO" id="GO:0046872">
    <property type="term" value="F:metal ion binding"/>
    <property type="evidence" value="ECO:0007669"/>
    <property type="project" value="UniProtKB-KW"/>
</dbReference>
<dbReference type="SFLD" id="SFLDS00003">
    <property type="entry name" value="Haloacid_Dehalogenase"/>
    <property type="match status" value="1"/>
</dbReference>
<gene>
    <name evidence="2" type="ORF">I8Y21_006070</name>
</gene>
<reference evidence="2" key="1">
    <citation type="journal article" date="2018" name="Genome Biol.">
        <title>SKESA: strategic k-mer extension for scrupulous assemblies.</title>
        <authorList>
            <person name="Souvorov A."/>
            <person name="Agarwala R."/>
            <person name="Lipman D.J."/>
        </authorList>
    </citation>
    <scope>NUCLEOTIDE SEQUENCE</scope>
    <source>
        <strain evidence="2">R404</strain>
    </source>
</reference>
<accession>A0AAN5RGU7</accession>
<dbReference type="InterPro" id="IPR051806">
    <property type="entry name" value="HAD-like_SPP"/>
</dbReference>
<dbReference type="GO" id="GO:0050308">
    <property type="term" value="F:sugar-phosphatase activity"/>
    <property type="evidence" value="ECO:0007669"/>
    <property type="project" value="TreeGrafter"/>
</dbReference>
<proteinExistence type="predicted"/>
<dbReference type="SFLD" id="SFLDG01135">
    <property type="entry name" value="C1.5.6:_HAD__Beta-PGM__Phospha"/>
    <property type="match status" value="1"/>
</dbReference>
<dbReference type="InterPro" id="IPR041492">
    <property type="entry name" value="HAD_2"/>
</dbReference>
<dbReference type="Proteomes" id="UP000856143">
    <property type="component" value="Unassembled WGS sequence"/>
</dbReference>
<reference evidence="2" key="2">
    <citation type="submission" date="2020-11" db="EMBL/GenBank/DDBJ databases">
        <authorList>
            <consortium name="NCBI Pathogen Detection Project"/>
        </authorList>
    </citation>
    <scope>NUCLEOTIDE SEQUENCE</scope>
    <source>
        <strain evidence="2">R404</strain>
    </source>
</reference>
<dbReference type="InterPro" id="IPR023214">
    <property type="entry name" value="HAD_sf"/>
</dbReference>
<evidence type="ECO:0000313" key="3">
    <source>
        <dbReference type="Proteomes" id="UP000856143"/>
    </source>
</evidence>
<dbReference type="InterPro" id="IPR023198">
    <property type="entry name" value="PGP-like_dom2"/>
</dbReference>
<dbReference type="EMBL" id="DACSEO010000163">
    <property type="protein sequence ID" value="HAT1685231.1"/>
    <property type="molecule type" value="Genomic_DNA"/>
</dbReference>
<evidence type="ECO:0000313" key="2">
    <source>
        <dbReference type="EMBL" id="HAT1685231.1"/>
    </source>
</evidence>
<dbReference type="InterPro" id="IPR006439">
    <property type="entry name" value="HAD-SF_hydro_IA"/>
</dbReference>
<protein>
    <submittedName>
        <fullName evidence="2">HAD family phosphatase</fullName>
    </submittedName>
</protein>
<dbReference type="PANTHER" id="PTHR43481">
    <property type="entry name" value="FRUCTOSE-1-PHOSPHATE PHOSPHATASE"/>
    <property type="match status" value="1"/>
</dbReference>
<dbReference type="PRINTS" id="PR00413">
    <property type="entry name" value="HADHALOGNASE"/>
</dbReference>
<evidence type="ECO:0000256" key="1">
    <source>
        <dbReference type="ARBA" id="ARBA00022723"/>
    </source>
</evidence>
<organism evidence="2 3">
    <name type="scientific">Klebsiella oxytoca</name>
    <dbReference type="NCBI Taxonomy" id="571"/>
    <lineage>
        <taxon>Bacteria</taxon>
        <taxon>Pseudomonadati</taxon>
        <taxon>Pseudomonadota</taxon>
        <taxon>Gammaproteobacteria</taxon>
        <taxon>Enterobacterales</taxon>
        <taxon>Enterobacteriaceae</taxon>
        <taxon>Klebsiella/Raoultella group</taxon>
        <taxon>Klebsiella</taxon>
    </lineage>
</organism>
<dbReference type="Pfam" id="PF13419">
    <property type="entry name" value="HAD_2"/>
    <property type="match status" value="1"/>
</dbReference>
<name>A0AAN5RGU7_KLEOX</name>
<keyword evidence="1" id="KW-0479">Metal-binding</keyword>
<dbReference type="Gene3D" id="3.40.50.1000">
    <property type="entry name" value="HAD superfamily/HAD-like"/>
    <property type="match status" value="1"/>
</dbReference>
<dbReference type="NCBIfam" id="TIGR01509">
    <property type="entry name" value="HAD-SF-IA-v3"/>
    <property type="match status" value="1"/>
</dbReference>
<dbReference type="PANTHER" id="PTHR43481:SF4">
    <property type="entry name" value="GLYCEROL-1-PHOSPHATE PHOSPHOHYDROLASE 1-RELATED"/>
    <property type="match status" value="1"/>
</dbReference>
<dbReference type="Gene3D" id="1.10.150.240">
    <property type="entry name" value="Putative phosphatase, domain 2"/>
    <property type="match status" value="1"/>
</dbReference>
<dbReference type="SUPFAM" id="SSF56784">
    <property type="entry name" value="HAD-like"/>
    <property type="match status" value="1"/>
</dbReference>